<dbReference type="Proteomes" id="UP000005239">
    <property type="component" value="Unassembled WGS sequence"/>
</dbReference>
<sequence length="46" mass="5177">APHFNCRSSFTLVLRQNGALTDSTFNCQEIASAQHSNKAVFTDYVW</sequence>
<protein>
    <submittedName>
        <fullName evidence="1">Uncharacterized protein</fullName>
    </submittedName>
</protein>
<evidence type="ECO:0000313" key="1">
    <source>
        <dbReference type="EnsemblMetazoa" id="PPA25748.1"/>
    </source>
</evidence>
<accession>A0A8R1YIW3</accession>
<keyword evidence="2" id="KW-1185">Reference proteome</keyword>
<reference evidence="2" key="1">
    <citation type="journal article" date="2008" name="Nat. Genet.">
        <title>The Pristionchus pacificus genome provides a unique perspective on nematode lifestyle and parasitism.</title>
        <authorList>
            <person name="Dieterich C."/>
            <person name="Clifton S.W."/>
            <person name="Schuster L.N."/>
            <person name="Chinwalla A."/>
            <person name="Delehaunty K."/>
            <person name="Dinkelacker I."/>
            <person name="Fulton L."/>
            <person name="Fulton R."/>
            <person name="Godfrey J."/>
            <person name="Minx P."/>
            <person name="Mitreva M."/>
            <person name="Roeseler W."/>
            <person name="Tian H."/>
            <person name="Witte H."/>
            <person name="Yang S.P."/>
            <person name="Wilson R.K."/>
            <person name="Sommer R.J."/>
        </authorList>
    </citation>
    <scope>NUCLEOTIDE SEQUENCE [LARGE SCALE GENOMIC DNA]</scope>
    <source>
        <strain evidence="2">PS312</strain>
    </source>
</reference>
<name>A0A2A6BIV1_PRIPA</name>
<proteinExistence type="predicted"/>
<dbReference type="AlphaFoldDB" id="A0A2A6BIV1"/>
<gene>
    <name evidence="1" type="primary">WBGene00115302</name>
</gene>
<accession>A0A2A6BIV1</accession>
<dbReference type="EnsemblMetazoa" id="PPA25748.1">
    <property type="protein sequence ID" value="PPA25748.1"/>
    <property type="gene ID" value="WBGene00115302"/>
</dbReference>
<organism evidence="1 2">
    <name type="scientific">Pristionchus pacificus</name>
    <name type="common">Parasitic nematode worm</name>
    <dbReference type="NCBI Taxonomy" id="54126"/>
    <lineage>
        <taxon>Eukaryota</taxon>
        <taxon>Metazoa</taxon>
        <taxon>Ecdysozoa</taxon>
        <taxon>Nematoda</taxon>
        <taxon>Chromadorea</taxon>
        <taxon>Rhabditida</taxon>
        <taxon>Rhabditina</taxon>
        <taxon>Diplogasteromorpha</taxon>
        <taxon>Diplogasteroidea</taxon>
        <taxon>Neodiplogasteridae</taxon>
        <taxon>Pristionchus</taxon>
    </lineage>
</organism>
<evidence type="ECO:0000313" key="2">
    <source>
        <dbReference type="Proteomes" id="UP000005239"/>
    </source>
</evidence>
<reference evidence="1" key="2">
    <citation type="submission" date="2022-06" db="UniProtKB">
        <authorList>
            <consortium name="EnsemblMetazoa"/>
        </authorList>
    </citation>
    <scope>IDENTIFICATION</scope>
    <source>
        <strain evidence="1">PS312</strain>
    </source>
</reference>